<feature type="domain" description="ABC transporter" evidence="10">
    <location>
        <begin position="321"/>
        <end position="561"/>
    </location>
</feature>
<dbReference type="InterPro" id="IPR036640">
    <property type="entry name" value="ABC1_TM_sf"/>
</dbReference>
<name>A0AAX2QC93_9HYPH</name>
<organism evidence="12 13">
    <name type="scientific">Rhizobium laguerreae</name>
    <dbReference type="NCBI Taxonomy" id="1076926"/>
    <lineage>
        <taxon>Bacteria</taxon>
        <taxon>Pseudomonadati</taxon>
        <taxon>Pseudomonadota</taxon>
        <taxon>Alphaproteobacteria</taxon>
        <taxon>Hyphomicrobiales</taxon>
        <taxon>Rhizobiaceae</taxon>
        <taxon>Rhizobium/Agrobacterium group</taxon>
        <taxon>Rhizobium</taxon>
    </lineage>
</organism>
<evidence type="ECO:0000313" key="12">
    <source>
        <dbReference type="EMBL" id="TCU13892.1"/>
    </source>
</evidence>
<feature type="transmembrane region" description="Helical" evidence="9">
    <location>
        <begin position="148"/>
        <end position="168"/>
    </location>
</feature>
<dbReference type="Gene3D" id="1.20.1560.10">
    <property type="entry name" value="ABC transporter type 1, transmembrane domain"/>
    <property type="match status" value="1"/>
</dbReference>
<dbReference type="PANTHER" id="PTHR43394">
    <property type="entry name" value="ATP-DEPENDENT PERMEASE MDL1, MITOCHONDRIAL"/>
    <property type="match status" value="1"/>
</dbReference>
<dbReference type="SUPFAM" id="SSF52540">
    <property type="entry name" value="P-loop containing nucleoside triphosphate hydrolases"/>
    <property type="match status" value="1"/>
</dbReference>
<dbReference type="InterPro" id="IPR003439">
    <property type="entry name" value="ABC_transporter-like_ATP-bd"/>
</dbReference>
<protein>
    <submittedName>
        <fullName evidence="12">ATP-binding cassette subfamily C protein/ATP-binding cassette subfamily C exporter for protease/lipase</fullName>
    </submittedName>
</protein>
<dbReference type="SUPFAM" id="SSF90123">
    <property type="entry name" value="ABC transporter transmembrane region"/>
    <property type="match status" value="1"/>
</dbReference>
<feature type="region of interest" description="Disordered" evidence="8">
    <location>
        <begin position="568"/>
        <end position="591"/>
    </location>
</feature>
<dbReference type="Pfam" id="PF00005">
    <property type="entry name" value="ABC_tran"/>
    <property type="match status" value="1"/>
</dbReference>
<dbReference type="GO" id="GO:0006508">
    <property type="term" value="P:proteolysis"/>
    <property type="evidence" value="ECO:0007669"/>
    <property type="project" value="UniProtKB-KW"/>
</dbReference>
<dbReference type="GO" id="GO:0008233">
    <property type="term" value="F:peptidase activity"/>
    <property type="evidence" value="ECO:0007669"/>
    <property type="project" value="UniProtKB-KW"/>
</dbReference>
<evidence type="ECO:0000256" key="8">
    <source>
        <dbReference type="SAM" id="MobiDB-lite"/>
    </source>
</evidence>
<dbReference type="InterPro" id="IPR017871">
    <property type="entry name" value="ABC_transporter-like_CS"/>
</dbReference>
<dbReference type="GO" id="GO:0030256">
    <property type="term" value="C:type I protein secretion system complex"/>
    <property type="evidence" value="ECO:0007669"/>
    <property type="project" value="InterPro"/>
</dbReference>
<comment type="caution">
    <text evidence="12">The sequence shown here is derived from an EMBL/GenBank/DDBJ whole genome shotgun (WGS) entry which is preliminary data.</text>
</comment>
<feature type="domain" description="ABC transmembrane type-1" evidence="11">
    <location>
        <begin position="16"/>
        <end position="289"/>
    </location>
</feature>
<feature type="transmembrane region" description="Helical" evidence="9">
    <location>
        <begin position="243"/>
        <end position="265"/>
    </location>
</feature>
<gene>
    <name evidence="12" type="ORF">EV131_12429</name>
</gene>
<dbReference type="Gene3D" id="3.40.50.300">
    <property type="entry name" value="P-loop containing nucleotide triphosphate hydrolases"/>
    <property type="match status" value="1"/>
</dbReference>
<dbReference type="Pfam" id="PF00664">
    <property type="entry name" value="ABC_membrane"/>
    <property type="match status" value="1"/>
</dbReference>
<evidence type="ECO:0000256" key="5">
    <source>
        <dbReference type="ARBA" id="ARBA00022840"/>
    </source>
</evidence>
<evidence type="ECO:0000256" key="2">
    <source>
        <dbReference type="ARBA" id="ARBA00005417"/>
    </source>
</evidence>
<dbReference type="PANTHER" id="PTHR43394:SF1">
    <property type="entry name" value="ATP-BINDING CASSETTE SUB-FAMILY B MEMBER 10, MITOCHONDRIAL"/>
    <property type="match status" value="1"/>
</dbReference>
<feature type="compositionally biased region" description="Basic and acidic residues" evidence="8">
    <location>
        <begin position="571"/>
        <end position="585"/>
    </location>
</feature>
<keyword evidence="5 12" id="KW-0067">ATP-binding</keyword>
<keyword evidence="12" id="KW-0645">Protease</keyword>
<keyword evidence="3 9" id="KW-0812">Transmembrane</keyword>
<accession>A0AAX2QC93</accession>
<comment type="subcellular location">
    <subcellularLocation>
        <location evidence="1">Cell membrane</location>
        <topology evidence="1">Multi-pass membrane protein</topology>
    </subcellularLocation>
</comment>
<feature type="transmembrane region" description="Helical" evidence="9">
    <location>
        <begin position="45"/>
        <end position="67"/>
    </location>
</feature>
<dbReference type="InterPro" id="IPR010128">
    <property type="entry name" value="ATPase_T1SS_PrtD-like"/>
</dbReference>
<dbReference type="GO" id="GO:0016887">
    <property type="term" value="F:ATP hydrolysis activity"/>
    <property type="evidence" value="ECO:0007669"/>
    <property type="project" value="InterPro"/>
</dbReference>
<dbReference type="InterPro" id="IPR027417">
    <property type="entry name" value="P-loop_NTPase"/>
</dbReference>
<evidence type="ECO:0000256" key="4">
    <source>
        <dbReference type="ARBA" id="ARBA00022741"/>
    </source>
</evidence>
<evidence type="ECO:0000256" key="3">
    <source>
        <dbReference type="ARBA" id="ARBA00022692"/>
    </source>
</evidence>
<feature type="transmembrane region" description="Helical" evidence="9">
    <location>
        <begin position="12"/>
        <end position="33"/>
    </location>
</feature>
<evidence type="ECO:0000256" key="9">
    <source>
        <dbReference type="SAM" id="Phobius"/>
    </source>
</evidence>
<dbReference type="EMBL" id="SMBI01000024">
    <property type="protein sequence ID" value="TCU13892.1"/>
    <property type="molecule type" value="Genomic_DNA"/>
</dbReference>
<dbReference type="SMART" id="SM00382">
    <property type="entry name" value="AAA"/>
    <property type="match status" value="1"/>
</dbReference>
<keyword evidence="12" id="KW-0378">Hydrolase</keyword>
<evidence type="ECO:0000256" key="1">
    <source>
        <dbReference type="ARBA" id="ARBA00004651"/>
    </source>
</evidence>
<dbReference type="Proteomes" id="UP000295021">
    <property type="component" value="Unassembled WGS sequence"/>
</dbReference>
<comment type="similarity">
    <text evidence="2">Belongs to the ABC transporter superfamily.</text>
</comment>
<dbReference type="NCBIfam" id="TIGR01842">
    <property type="entry name" value="type_I_sec_PrtD"/>
    <property type="match status" value="1"/>
</dbReference>
<feature type="transmembrane region" description="Helical" evidence="9">
    <location>
        <begin position="123"/>
        <end position="142"/>
    </location>
</feature>
<reference evidence="12 13" key="1">
    <citation type="submission" date="2019-03" db="EMBL/GenBank/DDBJ databases">
        <title>Genomic Encyclopedia of Type Strains, Phase IV (KMG-V): Genome sequencing to study the core and pangenomes of soil and plant-associated prokaryotes.</title>
        <authorList>
            <person name="Whitman W."/>
        </authorList>
    </citation>
    <scope>NUCLEOTIDE SEQUENCE [LARGE SCALE GENOMIC DNA]</scope>
    <source>
        <strain evidence="12 13">FB403</strain>
    </source>
</reference>
<evidence type="ECO:0000256" key="7">
    <source>
        <dbReference type="ARBA" id="ARBA00023136"/>
    </source>
</evidence>
<dbReference type="PROSITE" id="PS50893">
    <property type="entry name" value="ABC_TRANSPORTER_2"/>
    <property type="match status" value="1"/>
</dbReference>
<dbReference type="GO" id="GO:0015421">
    <property type="term" value="F:ABC-type oligopeptide transporter activity"/>
    <property type="evidence" value="ECO:0007669"/>
    <property type="project" value="TreeGrafter"/>
</dbReference>
<sequence>MPAEVRSHLRRAWVEVIFFSILINLFLLVPSIYMMQVYDRVLPSASIPTLVYLSLIALGALIFLATLDAVRAVYCQRVALSLDKHLGEDAFIASISSPKAAIGDIQPLRDLATTRSFVASKGLANLIDLPFAPIFAVILYFIHPVLCLVTVAGAAVMILMVVASHYAAHSAAGKAQEAAVAANLLAQAFTRNRETVQAMGMIGHVTERWGRRFADAANLQDSASAINSIFAGSSRTLRMVLQLAILGTGAVLVLQGQMTAGMIFASSTISGRALQPIDQLVAGWRQIVDARKASKRLGSVIASAKEHQADRLILPEPEGRLTVKNLFWSPTHARADASAAIIKDVSFDLKPGHALAILGPSGSGKSSLARLLAGVAEPTGGAIALDGADYPTWDRSQLGGYIGYLAQDVQLLPGSIAENIARFDASVSDADITEAASRAQAHALITGLKQGYQTTMEAAGGSLSGGMRQRIGLARAFFGIPKLLILDEPNSNLDAEGEAALEKALVQAKARGTTAIIVTHRPAIVFKCDKALVLRNGAVDAFGPAAEILQRLSGAKPRPVNANRQIVSVKNKSETADAPENRDAGFVESTA</sequence>
<keyword evidence="7 9" id="KW-0472">Membrane</keyword>
<dbReference type="InterPro" id="IPR039421">
    <property type="entry name" value="Type_1_exporter"/>
</dbReference>
<dbReference type="GO" id="GO:0005524">
    <property type="term" value="F:ATP binding"/>
    <property type="evidence" value="ECO:0007669"/>
    <property type="project" value="UniProtKB-KW"/>
</dbReference>
<dbReference type="GO" id="GO:0005886">
    <property type="term" value="C:plasma membrane"/>
    <property type="evidence" value="ECO:0007669"/>
    <property type="project" value="UniProtKB-SubCell"/>
</dbReference>
<dbReference type="PROSITE" id="PS00211">
    <property type="entry name" value="ABC_TRANSPORTER_1"/>
    <property type="match status" value="1"/>
</dbReference>
<proteinExistence type="inferred from homology"/>
<dbReference type="InterPro" id="IPR011527">
    <property type="entry name" value="ABC1_TM_dom"/>
</dbReference>
<dbReference type="GO" id="GO:0030253">
    <property type="term" value="P:protein secretion by the type I secretion system"/>
    <property type="evidence" value="ECO:0007669"/>
    <property type="project" value="InterPro"/>
</dbReference>
<evidence type="ECO:0000259" key="10">
    <source>
        <dbReference type="PROSITE" id="PS50893"/>
    </source>
</evidence>
<dbReference type="RefSeq" id="WP_132614675.1">
    <property type="nucleotide sequence ID" value="NZ_SMBI01000024.1"/>
</dbReference>
<evidence type="ECO:0000256" key="6">
    <source>
        <dbReference type="ARBA" id="ARBA00022989"/>
    </source>
</evidence>
<evidence type="ECO:0000259" key="11">
    <source>
        <dbReference type="PROSITE" id="PS50929"/>
    </source>
</evidence>
<dbReference type="AlphaFoldDB" id="A0AAX2QC93"/>
<keyword evidence="6 9" id="KW-1133">Transmembrane helix</keyword>
<keyword evidence="4" id="KW-0547">Nucleotide-binding</keyword>
<dbReference type="PROSITE" id="PS50929">
    <property type="entry name" value="ABC_TM1F"/>
    <property type="match status" value="1"/>
</dbReference>
<evidence type="ECO:0000313" key="13">
    <source>
        <dbReference type="Proteomes" id="UP000295021"/>
    </source>
</evidence>
<dbReference type="InterPro" id="IPR003593">
    <property type="entry name" value="AAA+_ATPase"/>
</dbReference>